<dbReference type="OrthoDB" id="9989223at2759"/>
<dbReference type="PANTHER" id="PTHR47200">
    <property type="entry name" value="THYLAKOID LUMENAL 15 KDA PROTEIN 1, CHLOROPLASTIC"/>
    <property type="match status" value="1"/>
</dbReference>
<dbReference type="SUPFAM" id="SSF141571">
    <property type="entry name" value="Pentapeptide repeat-like"/>
    <property type="match status" value="1"/>
</dbReference>
<dbReference type="PROSITE" id="PS51257">
    <property type="entry name" value="PROKAR_LIPOPROTEIN"/>
    <property type="match status" value="1"/>
</dbReference>
<protein>
    <submittedName>
        <fullName evidence="1">Uncharacterized protein</fullName>
    </submittedName>
</protein>
<keyword evidence="2" id="KW-1185">Reference proteome</keyword>
<reference evidence="1" key="1">
    <citation type="submission" date="2021-05" db="EMBL/GenBank/DDBJ databases">
        <title>The genome of the haptophyte Pavlova lutheri (Diacronema luteri, Pavlovales) - a model for lipid biosynthesis in eukaryotic algae.</title>
        <authorList>
            <person name="Hulatt C.J."/>
            <person name="Posewitz M.C."/>
        </authorList>
    </citation>
    <scope>NUCLEOTIDE SEQUENCE</scope>
    <source>
        <strain evidence="1">NIVA-4/92</strain>
    </source>
</reference>
<organism evidence="1 2">
    <name type="scientific">Diacronema lutheri</name>
    <name type="common">Unicellular marine alga</name>
    <name type="synonym">Monochrysis lutheri</name>
    <dbReference type="NCBI Taxonomy" id="2081491"/>
    <lineage>
        <taxon>Eukaryota</taxon>
        <taxon>Haptista</taxon>
        <taxon>Haptophyta</taxon>
        <taxon>Pavlovophyceae</taxon>
        <taxon>Pavlovales</taxon>
        <taxon>Pavlovaceae</taxon>
        <taxon>Diacronema</taxon>
    </lineage>
</organism>
<dbReference type="Proteomes" id="UP000751190">
    <property type="component" value="Unassembled WGS sequence"/>
</dbReference>
<comment type="caution">
    <text evidence="1">The sequence shown here is derived from an EMBL/GenBank/DDBJ whole genome shotgun (WGS) entry which is preliminary data.</text>
</comment>
<proteinExistence type="predicted"/>
<dbReference type="EMBL" id="JAGTXO010000014">
    <property type="protein sequence ID" value="KAG8464097.1"/>
    <property type="molecule type" value="Genomic_DNA"/>
</dbReference>
<gene>
    <name evidence="1" type="ORF">KFE25_000265</name>
</gene>
<dbReference type="InterPro" id="IPR001646">
    <property type="entry name" value="5peptide_repeat"/>
</dbReference>
<dbReference type="PANTHER" id="PTHR47200:SF2">
    <property type="entry name" value="THYLAKOID LUMENAL 15 KDA PROTEIN 1, CHLOROPLASTIC"/>
    <property type="match status" value="1"/>
</dbReference>
<evidence type="ECO:0000313" key="1">
    <source>
        <dbReference type="EMBL" id="KAG8464097.1"/>
    </source>
</evidence>
<accession>A0A8J5XHJ7</accession>
<dbReference type="AlphaFoldDB" id="A0A8J5XHJ7"/>
<name>A0A8J5XHJ7_DIALT</name>
<dbReference type="Pfam" id="PF00805">
    <property type="entry name" value="Pentapeptide"/>
    <property type="match status" value="1"/>
</dbReference>
<dbReference type="InterPro" id="IPR044213">
    <property type="entry name" value="At2g44920-like"/>
</dbReference>
<evidence type="ECO:0000313" key="2">
    <source>
        <dbReference type="Proteomes" id="UP000751190"/>
    </source>
</evidence>
<dbReference type="Gene3D" id="2.160.20.80">
    <property type="entry name" value="E3 ubiquitin-protein ligase SopA"/>
    <property type="match status" value="1"/>
</dbReference>
<sequence>MALCSRNIVVAVVSALACARAAPSMKASRLSAAHRWPTPPPAVARAFASGLVALTLVAAPLVASADGEQFKIERGGASSSSEGFSSGAYKVITRGVNLDRSDFAGKNLKGVAFQQSIVRDAKFMGANLRGATFFDATLDGTDFTGADMTQANLELAQLNRAILKGTILREVYVVGNTLFEGVATIEDSDWTDTELRKDQRLYLCGLESAKGTNPKTGVDTRESLMCP</sequence>
<dbReference type="OMA" id="YLCNIAN"/>